<organism evidence="2 3">
    <name type="scientific">Trichinella britovi</name>
    <name type="common">Parasitic roundworm</name>
    <dbReference type="NCBI Taxonomy" id="45882"/>
    <lineage>
        <taxon>Eukaryota</taxon>
        <taxon>Metazoa</taxon>
        <taxon>Ecdysozoa</taxon>
        <taxon>Nematoda</taxon>
        <taxon>Enoplea</taxon>
        <taxon>Dorylaimia</taxon>
        <taxon>Trichinellida</taxon>
        <taxon>Trichinellidae</taxon>
        <taxon>Trichinella</taxon>
    </lineage>
</organism>
<evidence type="ECO:0000313" key="3">
    <source>
        <dbReference type="Proteomes" id="UP000054653"/>
    </source>
</evidence>
<keyword evidence="1" id="KW-0812">Transmembrane</keyword>
<evidence type="ECO:0000256" key="1">
    <source>
        <dbReference type="SAM" id="Phobius"/>
    </source>
</evidence>
<keyword evidence="3" id="KW-1185">Reference proteome</keyword>
<comment type="caution">
    <text evidence="2">The sequence shown here is derived from an EMBL/GenBank/DDBJ whole genome shotgun (WGS) entry which is preliminary data.</text>
</comment>
<keyword evidence="1" id="KW-0472">Membrane</keyword>
<accession>A0A0V0ZG64</accession>
<dbReference type="Proteomes" id="UP000054653">
    <property type="component" value="Unassembled WGS sequence"/>
</dbReference>
<protein>
    <submittedName>
        <fullName evidence="2">Uncharacterized protein</fullName>
    </submittedName>
</protein>
<proteinExistence type="predicted"/>
<reference evidence="2 3" key="1">
    <citation type="submission" date="2015-01" db="EMBL/GenBank/DDBJ databases">
        <title>Evolution of Trichinella species and genotypes.</title>
        <authorList>
            <person name="Korhonen P.K."/>
            <person name="Edoardo P."/>
            <person name="Giuseppe L.R."/>
            <person name="Gasser R.B."/>
        </authorList>
    </citation>
    <scope>NUCLEOTIDE SEQUENCE [LARGE SCALE GENOMIC DNA]</scope>
    <source>
        <strain evidence="2">ISS120</strain>
    </source>
</reference>
<gene>
    <name evidence="2" type="ORF">T03_12898</name>
</gene>
<sequence length="35" mass="4201">MFLNLNKKNMLRKIYVGLLLTFLTTKLVFFCLKHV</sequence>
<feature type="transmembrane region" description="Helical" evidence="1">
    <location>
        <begin position="14"/>
        <end position="32"/>
    </location>
</feature>
<evidence type="ECO:0000313" key="2">
    <source>
        <dbReference type="EMBL" id="KRY11397.1"/>
    </source>
</evidence>
<keyword evidence="1" id="KW-1133">Transmembrane helix</keyword>
<name>A0A0V0ZG64_TRIBR</name>
<dbReference type="EMBL" id="JYDI01003794">
    <property type="protein sequence ID" value="KRY11397.1"/>
    <property type="molecule type" value="Genomic_DNA"/>
</dbReference>
<dbReference type="AlphaFoldDB" id="A0A0V0ZG64"/>